<dbReference type="GO" id="GO:0000076">
    <property type="term" value="P:DNA replication checkpoint signaling"/>
    <property type="evidence" value="ECO:0007669"/>
    <property type="project" value="TreeGrafter"/>
</dbReference>
<organism evidence="6 9">
    <name type="scientific">Sarcoptes scabiei</name>
    <name type="common">Itch mite</name>
    <name type="synonym">Acarus scabiei</name>
    <dbReference type="NCBI Taxonomy" id="52283"/>
    <lineage>
        <taxon>Eukaryota</taxon>
        <taxon>Metazoa</taxon>
        <taxon>Ecdysozoa</taxon>
        <taxon>Arthropoda</taxon>
        <taxon>Chelicerata</taxon>
        <taxon>Arachnida</taxon>
        <taxon>Acari</taxon>
        <taxon>Acariformes</taxon>
        <taxon>Sarcoptiformes</taxon>
        <taxon>Astigmata</taxon>
        <taxon>Psoroptidia</taxon>
        <taxon>Sarcoptoidea</taxon>
        <taxon>Sarcoptidae</taxon>
        <taxon>Sarcoptinae</taxon>
        <taxon>Sarcoptes</taxon>
    </lineage>
</organism>
<dbReference type="InterPro" id="IPR036390">
    <property type="entry name" value="WH_DNA-bd_sf"/>
</dbReference>
<protein>
    <submittedName>
        <fullName evidence="5 6">DNA replication factor Cdt1</fullName>
    </submittedName>
</protein>
<dbReference type="InterPro" id="IPR045173">
    <property type="entry name" value="Cdt1"/>
</dbReference>
<gene>
    <name evidence="6" type="ORF">QR98_0083770</name>
    <name evidence="5" type="ORF">SSS_8596</name>
</gene>
<dbReference type="EMBL" id="JXLN01014124">
    <property type="protein sequence ID" value="KPM09832.1"/>
    <property type="molecule type" value="Genomic_DNA"/>
</dbReference>
<dbReference type="EnsemblMetazoa" id="SSS_8596s_mrna">
    <property type="protein sequence ID" value="KAF7494217.1"/>
    <property type="gene ID" value="SSS_8596"/>
</dbReference>
<evidence type="ECO:0000256" key="1">
    <source>
        <dbReference type="ARBA" id="ARBA00008356"/>
    </source>
</evidence>
<evidence type="ECO:0000256" key="3">
    <source>
        <dbReference type="SAM" id="MobiDB-lite"/>
    </source>
</evidence>
<dbReference type="InterPro" id="IPR038090">
    <property type="entry name" value="Cdt1_C_WH_dom_sf"/>
</dbReference>
<dbReference type="GO" id="GO:0005634">
    <property type="term" value="C:nucleus"/>
    <property type="evidence" value="ECO:0007669"/>
    <property type="project" value="TreeGrafter"/>
</dbReference>
<keyword evidence="2" id="KW-0131">Cell cycle</keyword>
<dbReference type="InterPro" id="IPR014939">
    <property type="entry name" value="CDT1_Gemini-bd-like"/>
</dbReference>
<feature type="compositionally biased region" description="Low complexity" evidence="3">
    <location>
        <begin position="65"/>
        <end position="74"/>
    </location>
</feature>
<evidence type="ECO:0000313" key="7">
    <source>
        <dbReference type="EnsemblMetazoa" id="KAF7494217.1"/>
    </source>
</evidence>
<reference evidence="6 9" key="1">
    <citation type="journal article" date="2015" name="Parasit. Vectors">
        <title>Draft genome of the scabies mite.</title>
        <authorList>
            <person name="Rider S.D.Jr."/>
            <person name="Morgan M.S."/>
            <person name="Arlian L.G."/>
        </authorList>
    </citation>
    <scope>NUCLEOTIDE SEQUENCE [LARGE SCALE GENOMIC DNA]</scope>
    <source>
        <strain evidence="6">Arlian Lab</strain>
    </source>
</reference>
<dbReference type="PANTHER" id="PTHR28637:SF1">
    <property type="entry name" value="DNA REPLICATION FACTOR CDT1"/>
    <property type="match status" value="1"/>
</dbReference>
<feature type="region of interest" description="Disordered" evidence="3">
    <location>
        <begin position="50"/>
        <end position="94"/>
    </location>
</feature>
<dbReference type="PANTHER" id="PTHR28637">
    <property type="entry name" value="DNA REPLICATION FACTOR CDT1"/>
    <property type="match status" value="1"/>
</dbReference>
<keyword evidence="8" id="KW-1185">Reference proteome</keyword>
<name>A0A132AFR9_SARSC</name>
<feature type="domain" description="CDT1 Geminin-binding" evidence="4">
    <location>
        <begin position="296"/>
        <end position="452"/>
    </location>
</feature>
<dbReference type="GO" id="GO:0003677">
    <property type="term" value="F:DNA binding"/>
    <property type="evidence" value="ECO:0007669"/>
    <property type="project" value="InterPro"/>
</dbReference>
<dbReference type="OrthoDB" id="341730at2759"/>
<accession>A0A132AFR9</accession>
<dbReference type="SUPFAM" id="SSF46785">
    <property type="entry name" value="Winged helix' DNA-binding domain"/>
    <property type="match status" value="1"/>
</dbReference>
<feature type="region of interest" description="Disordered" evidence="3">
    <location>
        <begin position="144"/>
        <end position="163"/>
    </location>
</feature>
<dbReference type="Pfam" id="PF08839">
    <property type="entry name" value="CDT1"/>
    <property type="match status" value="1"/>
</dbReference>
<dbReference type="Pfam" id="PF16679">
    <property type="entry name" value="CDT1_C"/>
    <property type="match status" value="1"/>
</dbReference>
<sequence length="644" mass="74314">MAAIHQQTNITDFFQTVSSQSKSSRSLRSKKIFDNVDSKIETNAMMKMMKNSSADKTTPIKRRNSSSTTIGSSSKKTKTVTKKMPSLSSKQINRTDSKVTRNNRYPIDFGPVGAIRKLDFNDCIEIKSSDDESSNEQQQSFHNFLNSSNQSEAKQTESIDDPMPLINLSEMQEKLRSCRTRSDLKAKLSSTNGGSDKIRQFKSMKIEFRPQQSKTFSPKKSFGSPIKVLMNSPIKSLMNSPMRSLFDSPKKSAIVSPLSKPIDEFVTDSTIENQISPIKTPTKCRNELANETEMPLSLRFKHLLRLFKLIDYNCYRMFNRKEVCTFDKLKQIVENSTRKSFTLDELLKVLTVDRDQPKFRLSWEVYAGQLKLTLTPILTKQFSNPLKCLNSIGHLLEREKHFYNTLLERTRIEHLKFLSEMNISLQETDKIFRWHPMFRLDLVPDIVPDFTLIPDKPQPKIKNTIPDYFQSVRKLNIAKGNKPLCNEINSSQSTSEKTTNTETIKIKSGILKGISANLLKKVREKEAKKAIETMERPIEKMRELRTLSKLPETVQIIYDCFVNDKSRTIEMENLLKRIADSQSISIEEIRKQMKYLIDFELDQIGTKWITLIELKQNSYAQIDLSFPLSKVFTAIKMKMKEMMK</sequence>
<proteinExistence type="inferred from homology"/>
<evidence type="ECO:0000313" key="8">
    <source>
        <dbReference type="Proteomes" id="UP000070412"/>
    </source>
</evidence>
<dbReference type="VEuPathDB" id="VectorBase:SSCA000762"/>
<feature type="compositionally biased region" description="Polar residues" evidence="3">
    <location>
        <begin position="144"/>
        <end position="153"/>
    </location>
</feature>
<evidence type="ECO:0000313" key="5">
    <source>
        <dbReference type="EMBL" id="KAF7494217.1"/>
    </source>
</evidence>
<reference evidence="8" key="2">
    <citation type="journal article" date="2020" name="PLoS Negl. Trop. Dis.">
        <title>High-quality nuclear genome for Sarcoptes scabiei-A critical resource for a neglected parasite.</title>
        <authorList>
            <person name="Korhonen P.K."/>
            <person name="Gasser R.B."/>
            <person name="Ma G."/>
            <person name="Wang T."/>
            <person name="Stroehlein A.J."/>
            <person name="Young N.D."/>
            <person name="Ang C.S."/>
            <person name="Fernando D.D."/>
            <person name="Lu H.C."/>
            <person name="Taylor S."/>
            <person name="Reynolds S.L."/>
            <person name="Mofiz E."/>
            <person name="Najaraj S.H."/>
            <person name="Gowda H."/>
            <person name="Madugundu A."/>
            <person name="Renuse S."/>
            <person name="Holt D."/>
            <person name="Pandey A."/>
            <person name="Papenfuss A.T."/>
            <person name="Fischer K."/>
        </authorList>
    </citation>
    <scope>NUCLEOTIDE SEQUENCE [LARGE SCALE GENOMIC DNA]</scope>
</reference>
<dbReference type="GO" id="GO:0071163">
    <property type="term" value="P:DNA replication preinitiation complex assembly"/>
    <property type="evidence" value="ECO:0007669"/>
    <property type="project" value="InterPro"/>
</dbReference>
<dbReference type="EMBL" id="WVUK01000053">
    <property type="protein sequence ID" value="KAF7494217.1"/>
    <property type="molecule type" value="Genomic_DNA"/>
</dbReference>
<dbReference type="GO" id="GO:0000278">
    <property type="term" value="P:mitotic cell cycle"/>
    <property type="evidence" value="ECO:0007669"/>
    <property type="project" value="TreeGrafter"/>
</dbReference>
<evidence type="ECO:0000259" key="4">
    <source>
        <dbReference type="SMART" id="SM01075"/>
    </source>
</evidence>
<dbReference type="Gene3D" id="1.10.10.1420">
    <property type="entry name" value="DNA replication factor Cdt1, C-terminal WH domain"/>
    <property type="match status" value="1"/>
</dbReference>
<comment type="similarity">
    <text evidence="1">Belongs to the Cdt1 family.</text>
</comment>
<dbReference type="Proteomes" id="UP000070412">
    <property type="component" value="Unassembled WGS sequence"/>
</dbReference>
<reference evidence="5" key="3">
    <citation type="submission" date="2020-01" db="EMBL/GenBank/DDBJ databases">
        <authorList>
            <person name="Korhonen P.K.K."/>
            <person name="Guangxu M.G."/>
            <person name="Wang T.W."/>
            <person name="Stroehlein A.J.S."/>
            <person name="Young N.D."/>
            <person name="Ang C.-S.A."/>
            <person name="Fernando D.W.F."/>
            <person name="Lu H.L."/>
            <person name="Taylor S.T."/>
            <person name="Ehtesham M.E.M."/>
            <person name="Najaraj S.H.N."/>
            <person name="Harsha G.H.G."/>
            <person name="Madugundu A.M."/>
            <person name="Renuse S.R."/>
            <person name="Holt D.H."/>
            <person name="Pandey A.P."/>
            <person name="Papenfuss A.P."/>
            <person name="Gasser R.B.G."/>
            <person name="Fischer K.F."/>
        </authorList>
    </citation>
    <scope>NUCLEOTIDE SEQUENCE</scope>
    <source>
        <strain evidence="5">SSS_KF_BRIS2020</strain>
    </source>
</reference>
<dbReference type="GO" id="GO:0070182">
    <property type="term" value="F:DNA polymerase binding"/>
    <property type="evidence" value="ECO:0007669"/>
    <property type="project" value="TreeGrafter"/>
</dbReference>
<dbReference type="Proteomes" id="UP000616769">
    <property type="component" value="Unassembled WGS sequence"/>
</dbReference>
<dbReference type="AlphaFoldDB" id="A0A132AFR9"/>
<dbReference type="InterPro" id="IPR032054">
    <property type="entry name" value="Cdt1_C"/>
</dbReference>
<evidence type="ECO:0000313" key="6">
    <source>
        <dbReference type="EMBL" id="KPM09832.1"/>
    </source>
</evidence>
<evidence type="ECO:0000313" key="9">
    <source>
        <dbReference type="Proteomes" id="UP000616769"/>
    </source>
</evidence>
<dbReference type="SMART" id="SM01075">
    <property type="entry name" value="CDT1"/>
    <property type="match status" value="1"/>
</dbReference>
<dbReference type="GO" id="GO:0030174">
    <property type="term" value="P:regulation of DNA-templated DNA replication initiation"/>
    <property type="evidence" value="ECO:0007669"/>
    <property type="project" value="InterPro"/>
</dbReference>
<evidence type="ECO:0000256" key="2">
    <source>
        <dbReference type="ARBA" id="ARBA00023306"/>
    </source>
</evidence>
<reference evidence="7" key="4">
    <citation type="submission" date="2022-06" db="UniProtKB">
        <authorList>
            <consortium name="EnsemblMetazoa"/>
        </authorList>
    </citation>
    <scope>IDENTIFICATION</scope>
</reference>